<keyword evidence="2" id="KW-1185">Reference proteome</keyword>
<protein>
    <recommendedName>
        <fullName evidence="3">Conjugative transposon protein TraN</fullName>
    </recommendedName>
</protein>
<dbReference type="Proteomes" id="UP000036958">
    <property type="component" value="Unassembled WGS sequence"/>
</dbReference>
<evidence type="ECO:0008006" key="3">
    <source>
        <dbReference type="Google" id="ProtNLM"/>
    </source>
</evidence>
<proteinExistence type="predicted"/>
<dbReference type="RefSeq" id="WP_053183484.1">
    <property type="nucleotide sequence ID" value="NZ_LGIA01000151.1"/>
</dbReference>
<dbReference type="OrthoDB" id="1038500at2"/>
<evidence type="ECO:0000313" key="1">
    <source>
        <dbReference type="EMBL" id="KOH44901.1"/>
    </source>
</evidence>
<dbReference type="EMBL" id="LGIA01000151">
    <property type="protein sequence ID" value="KOH44901.1"/>
    <property type="molecule type" value="Genomic_DNA"/>
</dbReference>
<comment type="caution">
    <text evidence="1">The sequence shown here is derived from an EMBL/GenBank/DDBJ whole genome shotgun (WGS) entry which is preliminary data.</text>
</comment>
<gene>
    <name evidence="1" type="ORF">NC99_23330</name>
</gene>
<accession>A0A0L8V8X7</accession>
<dbReference type="AlphaFoldDB" id="A0A0L8V8X7"/>
<sequence>MKNFLILIPILILHLTLTAQNKLSVSDCKATHLVCPDKVSYLQVGDPSLILAEVVPELPDLIRIKATGLFEKESSLTVVCAGRIYSLILHFQDSEEITYHLKSFHSEKAGGPSSALMPDYVMKELCEQILLKRKSLVRGVKQKKDGIKVQLKTITQKNGFLFFEVRITNKTNLAYRVESFHWWIDDKRQFKATNTQEYQIEPSYRHHEIKVIPGYTSVREVFVLPNLVLPNKRVLRLEMIEKALGNTGRRLTLEIGNKDILKAKELISN</sequence>
<name>A0A0L8V8X7_9BACT</name>
<dbReference type="STRING" id="1409788.NC99_23330"/>
<dbReference type="Pfam" id="PF13595">
    <property type="entry name" value="DUF4138"/>
    <property type="match status" value="1"/>
</dbReference>
<reference evidence="2" key="1">
    <citation type="submission" date="2015-07" db="EMBL/GenBank/DDBJ databases">
        <title>Genome sequencing of Sunxiuqinia dokdonensis strain SK.</title>
        <authorList>
            <person name="Ahn S."/>
            <person name="Kim B.-C."/>
        </authorList>
    </citation>
    <scope>NUCLEOTIDE SEQUENCE [LARGE SCALE GENOMIC DNA]</scope>
    <source>
        <strain evidence="2">SK</strain>
    </source>
</reference>
<evidence type="ECO:0000313" key="2">
    <source>
        <dbReference type="Proteomes" id="UP000036958"/>
    </source>
</evidence>
<dbReference type="InterPro" id="IPR022298">
    <property type="entry name" value="Conjug_transposon_TraN"/>
</dbReference>
<organism evidence="1 2">
    <name type="scientific">Sunxiuqinia dokdonensis</name>
    <dbReference type="NCBI Taxonomy" id="1409788"/>
    <lineage>
        <taxon>Bacteria</taxon>
        <taxon>Pseudomonadati</taxon>
        <taxon>Bacteroidota</taxon>
        <taxon>Bacteroidia</taxon>
        <taxon>Marinilabiliales</taxon>
        <taxon>Prolixibacteraceae</taxon>
        <taxon>Sunxiuqinia</taxon>
    </lineage>
</organism>